<evidence type="ECO:0000313" key="3">
    <source>
        <dbReference type="EMBL" id="MDQ0465584.1"/>
    </source>
</evidence>
<dbReference type="InterPro" id="IPR041459">
    <property type="entry name" value="MPTase-PolyVal"/>
</dbReference>
<name>A0ABU0IX04_9CAUL</name>
<feature type="domain" description="N-terminal" evidence="1">
    <location>
        <begin position="4"/>
        <end position="123"/>
    </location>
</feature>
<accession>A0ABU0IX04</accession>
<evidence type="ECO:0000259" key="1">
    <source>
        <dbReference type="Pfam" id="PF08401"/>
    </source>
</evidence>
<evidence type="ECO:0000259" key="2">
    <source>
        <dbReference type="Pfam" id="PF18818"/>
    </source>
</evidence>
<organism evidence="3 4">
    <name type="scientific">Caulobacter ginsengisoli</name>
    <dbReference type="NCBI Taxonomy" id="400775"/>
    <lineage>
        <taxon>Bacteria</taxon>
        <taxon>Pseudomonadati</taxon>
        <taxon>Pseudomonadota</taxon>
        <taxon>Alphaproteobacteria</taxon>
        <taxon>Caulobacterales</taxon>
        <taxon>Caulobacteraceae</taxon>
        <taxon>Caulobacter</taxon>
    </lineage>
</organism>
<reference evidence="3 4" key="1">
    <citation type="submission" date="2023-07" db="EMBL/GenBank/DDBJ databases">
        <title>Genomic Encyclopedia of Type Strains, Phase IV (KMG-IV): sequencing the most valuable type-strain genomes for metagenomic binning, comparative biology and taxonomic classification.</title>
        <authorList>
            <person name="Goeker M."/>
        </authorList>
    </citation>
    <scope>NUCLEOTIDE SEQUENCE [LARGE SCALE GENOMIC DNA]</scope>
    <source>
        <strain evidence="3 4">DSM 18695</strain>
    </source>
</reference>
<protein>
    <submittedName>
        <fullName evidence="3">Antirestriction protein ArdC</fullName>
    </submittedName>
</protein>
<dbReference type="Pfam" id="PF08401">
    <property type="entry name" value="ArdcN"/>
    <property type="match status" value="1"/>
</dbReference>
<dbReference type="InterPro" id="IPR013610">
    <property type="entry name" value="ArdC_N"/>
</dbReference>
<sequence>MKTSIYETITNQIVAAIEEGAGLYKMPWHRSRQDITNPQNVVTGRSYRGLNIVTLWMIAEAKGFNSGTWATYQQWQEKGAQVRKGEKAASVFFWKNLREGQEEARGTEEHSPAKFVARAYSVFNADQVEGYEAPVVPALSEDERIARAEAFFSAVPAIIQHEGNQACYIPSRDVVRMVPFAQFKSAGGYYSVLGHELTHWSGAKTRLDRDLSGRFGSESYAVEELIAELGAAFLCGRLGLPNDPRTENAPYIASWLKVLKSDARAIFTAATKAQAAADFLAGFSAPTEVE</sequence>
<dbReference type="EMBL" id="JAUSVS010000007">
    <property type="protein sequence ID" value="MDQ0465584.1"/>
    <property type="molecule type" value="Genomic_DNA"/>
</dbReference>
<proteinExistence type="predicted"/>
<dbReference type="Pfam" id="PF18818">
    <property type="entry name" value="MPTase-PolyVal"/>
    <property type="match status" value="1"/>
</dbReference>
<feature type="domain" description="Polyvalent protein metallopeptidase" evidence="2">
    <location>
        <begin position="147"/>
        <end position="271"/>
    </location>
</feature>
<gene>
    <name evidence="3" type="ORF">QO010_003373</name>
</gene>
<dbReference type="PIRSF" id="PIRSF037112">
    <property type="entry name" value="Antirestriction_ArdC"/>
    <property type="match status" value="1"/>
</dbReference>
<evidence type="ECO:0000313" key="4">
    <source>
        <dbReference type="Proteomes" id="UP001228905"/>
    </source>
</evidence>
<comment type="caution">
    <text evidence="3">The sequence shown here is derived from an EMBL/GenBank/DDBJ whole genome shotgun (WGS) entry which is preliminary data.</text>
</comment>
<dbReference type="Proteomes" id="UP001228905">
    <property type="component" value="Unassembled WGS sequence"/>
</dbReference>
<dbReference type="RefSeq" id="WP_307351031.1">
    <property type="nucleotide sequence ID" value="NZ_JAUSVS010000007.1"/>
</dbReference>
<dbReference type="InterPro" id="IPR017113">
    <property type="entry name" value="Antirestriction_ArdC"/>
</dbReference>
<keyword evidence="4" id="KW-1185">Reference proteome</keyword>